<dbReference type="AlphaFoldDB" id="A0A383V2Q4"/>
<evidence type="ECO:0000313" key="1">
    <source>
        <dbReference type="EMBL" id="SZF06279.1"/>
    </source>
</evidence>
<sequence length="100" mass="10960">MGPSDLTNCHPLPLKRSATVCHCIVHDANQPTPALWTCDLQSRPEQGLASQLKPADLAHLTILPGSHQPPELSIIQGQLSLVHSQPIKAHLLRARIFRLL</sequence>
<evidence type="ECO:0000313" key="2">
    <source>
        <dbReference type="Proteomes" id="UP000275772"/>
    </source>
</evidence>
<protein>
    <submittedName>
        <fullName evidence="1">Uncharacterized protein</fullName>
    </submittedName>
</protein>
<dbReference type="Proteomes" id="UP000275772">
    <property type="component" value="Unassembled WGS sequence"/>
</dbReference>
<proteinExistence type="predicted"/>
<gene>
    <name evidence="1" type="ORF">BLGHR1_17082</name>
</gene>
<dbReference type="VEuPathDB" id="FungiDB:BLGHR1_17082"/>
<name>A0A383V2Q4_BLUHO</name>
<accession>A0A383V2Q4</accession>
<dbReference type="EMBL" id="UNSH01000090">
    <property type="protein sequence ID" value="SZF06279.1"/>
    <property type="molecule type" value="Genomic_DNA"/>
</dbReference>
<organism evidence="1 2">
    <name type="scientific">Blumeria hordei</name>
    <name type="common">Barley powdery mildew</name>
    <name type="synonym">Blumeria graminis f. sp. hordei</name>
    <dbReference type="NCBI Taxonomy" id="2867405"/>
    <lineage>
        <taxon>Eukaryota</taxon>
        <taxon>Fungi</taxon>
        <taxon>Dikarya</taxon>
        <taxon>Ascomycota</taxon>
        <taxon>Pezizomycotina</taxon>
        <taxon>Leotiomycetes</taxon>
        <taxon>Erysiphales</taxon>
        <taxon>Erysiphaceae</taxon>
        <taxon>Blumeria</taxon>
    </lineage>
</organism>
<reference evidence="1 2" key="1">
    <citation type="submission" date="2017-11" db="EMBL/GenBank/DDBJ databases">
        <authorList>
            <person name="Kracher B."/>
        </authorList>
    </citation>
    <scope>NUCLEOTIDE SEQUENCE [LARGE SCALE GENOMIC DNA]</scope>
    <source>
        <strain evidence="1 2">RACE1</strain>
    </source>
</reference>